<dbReference type="SUPFAM" id="SSF53098">
    <property type="entry name" value="Ribonuclease H-like"/>
    <property type="match status" value="1"/>
</dbReference>
<comment type="subcellular location">
    <subcellularLocation>
        <location evidence="1">Nucleus</location>
    </subcellularLocation>
</comment>
<dbReference type="InterPro" id="IPR052035">
    <property type="entry name" value="ZnF_BED_domain_contain"/>
</dbReference>
<keyword evidence="2" id="KW-0479">Metal-binding</keyword>
<gene>
    <name evidence="6" type="ORF">RSOL_323740</name>
</gene>
<keyword evidence="3" id="KW-0863">Zinc-finger</keyword>
<feature type="non-terminal residue" evidence="6">
    <location>
        <position position="424"/>
    </location>
</feature>
<dbReference type="AlphaFoldDB" id="A0A0A1UM60"/>
<evidence type="ECO:0000256" key="5">
    <source>
        <dbReference type="ARBA" id="ARBA00023242"/>
    </source>
</evidence>
<dbReference type="PANTHER" id="PTHR46481:SF10">
    <property type="entry name" value="ZINC FINGER BED DOMAIN-CONTAINING PROTEIN 39"/>
    <property type="match status" value="1"/>
</dbReference>
<comment type="caution">
    <text evidence="6">The sequence shown here is derived from an EMBL/GenBank/DDBJ whole genome shotgun (WGS) entry which is preliminary data.</text>
</comment>
<evidence type="ECO:0000256" key="2">
    <source>
        <dbReference type="ARBA" id="ARBA00022723"/>
    </source>
</evidence>
<proteinExistence type="predicted"/>
<dbReference type="Proteomes" id="UP000030108">
    <property type="component" value="Unassembled WGS sequence"/>
</dbReference>
<dbReference type="PANTHER" id="PTHR46481">
    <property type="entry name" value="ZINC FINGER BED DOMAIN-CONTAINING PROTEIN 4"/>
    <property type="match status" value="1"/>
</dbReference>
<keyword evidence="4" id="KW-0862">Zinc</keyword>
<organism evidence="6 7">
    <name type="scientific">Rhizoctonia solani AG-3 Rhs1AP</name>
    <dbReference type="NCBI Taxonomy" id="1086054"/>
    <lineage>
        <taxon>Eukaryota</taxon>
        <taxon>Fungi</taxon>
        <taxon>Dikarya</taxon>
        <taxon>Basidiomycota</taxon>
        <taxon>Agaricomycotina</taxon>
        <taxon>Agaricomycetes</taxon>
        <taxon>Cantharellales</taxon>
        <taxon>Ceratobasidiaceae</taxon>
        <taxon>Rhizoctonia</taxon>
    </lineage>
</organism>
<name>A0A0A1UM60_9AGAM</name>
<sequence>MSHSASISGTVHIAVDGWTSPTSESYLGVVVIWYDKPRIYRCILEFIRLTSAHTGTYLAEKIASCLQRYGLESWILAVCLDNASNNFTLVQNLEQLTPHFHGEQSYVQCLVHIVNLMAKAFMSPFNRPSQKARKVLEQAPRPTSSAAKRVTQGFLQAQQVSNMGYSGELDDAESADIDEAKFEHDTLVVQAVVYQALEQLSSMYSLVLTAQELCDAQAIMTTVANLARRVDESLMLKTRFQEYVLSYPELKESPRHSLSCRVATRWNSDRKALDDYLYLWRPVRKLTDDPGLNLHHLALATTQRELAAELNEALEVFELPTRHFSVGSVPLVHQVLPALVELRDALASMCSSNKIHAITRVGAQAALNVYNKYMENMTICEVYFVSLVMCPDVKLSWFLWAAPSDKKHLCSQAYAILVDYTGIL</sequence>
<dbReference type="EMBL" id="JATN01000321">
    <property type="protein sequence ID" value="EUC59806.1"/>
    <property type="molecule type" value="Genomic_DNA"/>
</dbReference>
<reference evidence="7" key="1">
    <citation type="journal article" date="2014" name="Genome Announc.">
        <title>Draft genome sequence of the plant-pathogenic soil fungus Rhizoctonia solani anastomosis group 3 strain Rhs1AP.</title>
        <authorList>
            <person name="Cubeta M.A."/>
            <person name="Thomas E."/>
            <person name="Dean R.A."/>
            <person name="Jabaji S."/>
            <person name="Neate S.M."/>
            <person name="Tavantzis S."/>
            <person name="Toda T."/>
            <person name="Vilgalys R."/>
            <person name="Bharathan N."/>
            <person name="Fedorova-Abrams N."/>
            <person name="Pakala S.B."/>
            <person name="Pakala S.M."/>
            <person name="Zafar N."/>
            <person name="Joardar V."/>
            <person name="Losada L."/>
            <person name="Nierman W.C."/>
        </authorList>
    </citation>
    <scope>NUCLEOTIDE SEQUENCE [LARGE SCALE GENOMIC DNA]</scope>
    <source>
        <strain evidence="7">AG-3</strain>
    </source>
</reference>
<evidence type="ECO:0000313" key="6">
    <source>
        <dbReference type="EMBL" id="EUC59806.1"/>
    </source>
</evidence>
<dbReference type="GO" id="GO:0008270">
    <property type="term" value="F:zinc ion binding"/>
    <property type="evidence" value="ECO:0007669"/>
    <property type="project" value="UniProtKB-KW"/>
</dbReference>
<evidence type="ECO:0000256" key="3">
    <source>
        <dbReference type="ARBA" id="ARBA00022771"/>
    </source>
</evidence>
<evidence type="ECO:0008006" key="8">
    <source>
        <dbReference type="Google" id="ProtNLM"/>
    </source>
</evidence>
<dbReference type="OrthoDB" id="3228311at2759"/>
<dbReference type="GO" id="GO:0005634">
    <property type="term" value="C:nucleus"/>
    <property type="evidence" value="ECO:0007669"/>
    <property type="project" value="UniProtKB-SubCell"/>
</dbReference>
<evidence type="ECO:0000256" key="1">
    <source>
        <dbReference type="ARBA" id="ARBA00004123"/>
    </source>
</evidence>
<dbReference type="InterPro" id="IPR012337">
    <property type="entry name" value="RNaseH-like_sf"/>
</dbReference>
<evidence type="ECO:0000313" key="7">
    <source>
        <dbReference type="Proteomes" id="UP000030108"/>
    </source>
</evidence>
<evidence type="ECO:0000256" key="4">
    <source>
        <dbReference type="ARBA" id="ARBA00022833"/>
    </source>
</evidence>
<keyword evidence="5" id="KW-0539">Nucleus</keyword>
<accession>A0A0A1UM60</accession>
<protein>
    <recommendedName>
        <fullName evidence="8">AC transposase</fullName>
    </recommendedName>
</protein>